<evidence type="ECO:0000259" key="3">
    <source>
        <dbReference type="Pfam" id="PF21304"/>
    </source>
</evidence>
<accession>F4N3E0</accession>
<name>F4N3E0_YEREN</name>
<dbReference type="Gene3D" id="3.55.50.30">
    <property type="match status" value="1"/>
</dbReference>
<dbReference type="PANTHER" id="PTHR30332">
    <property type="entry name" value="PROBABLE GENERAL SECRETION PATHWAY PROTEIN D"/>
    <property type="match status" value="1"/>
</dbReference>
<proteinExistence type="predicted"/>
<dbReference type="InterPro" id="IPR005644">
    <property type="entry name" value="NolW-like"/>
</dbReference>
<dbReference type="InterPro" id="IPR050810">
    <property type="entry name" value="Bact_Secretion_Sys_Channel"/>
</dbReference>
<dbReference type="Pfam" id="PF03958">
    <property type="entry name" value="Secretin_N"/>
    <property type="match status" value="1"/>
</dbReference>
<gene>
    <name evidence="4" type="ORF">YEW_HP33930</name>
</gene>
<dbReference type="InterPro" id="IPR003522">
    <property type="entry name" value="T3SS_OM_pore_YscC"/>
</dbReference>
<dbReference type="GO" id="GO:0015627">
    <property type="term" value="C:type II protein secretion system complex"/>
    <property type="evidence" value="ECO:0007669"/>
    <property type="project" value="TreeGrafter"/>
</dbReference>
<dbReference type="EMBL" id="FR718693">
    <property type="protein sequence ID" value="CBX72598.1"/>
    <property type="molecule type" value="Genomic_DNA"/>
</dbReference>
<comment type="subcellular location">
    <subcellularLocation>
        <location evidence="1">Cell outer membrane</location>
    </subcellularLocation>
</comment>
<evidence type="ECO:0000259" key="2">
    <source>
        <dbReference type="Pfam" id="PF03958"/>
    </source>
</evidence>
<dbReference type="NCBIfam" id="TIGR02516">
    <property type="entry name" value="type_III_yscC"/>
    <property type="match status" value="1"/>
</dbReference>
<dbReference type="AlphaFoldDB" id="F4N3E0"/>
<dbReference type="GO" id="GO:0009306">
    <property type="term" value="P:protein secretion"/>
    <property type="evidence" value="ECO:0007669"/>
    <property type="project" value="InterPro"/>
</dbReference>
<reference evidence="4" key="1">
    <citation type="journal article" date="2011" name="BMC Genomics">
        <title>Shotgun sequencing of Yersinia enterocolitica strain W22703 (biotype 2, serotype O:9): genomic evidence for oscillation between invertebrates and mammals.</title>
        <authorList>
            <person name="Fuchs T.M."/>
            <person name="Brandt K."/>
            <person name="Starke M."/>
            <person name="Rattei T."/>
        </authorList>
    </citation>
    <scope>NUCLEOTIDE SEQUENCE</scope>
</reference>
<dbReference type="GO" id="GO:0009279">
    <property type="term" value="C:cell outer membrane"/>
    <property type="evidence" value="ECO:0007669"/>
    <property type="project" value="UniProtKB-SubCell"/>
</dbReference>
<feature type="domain" description="SPI-1 type 3 secretion system secretin N0" evidence="3">
    <location>
        <begin position="36"/>
        <end position="96"/>
    </location>
</feature>
<feature type="domain" description="NolW-like" evidence="2">
    <location>
        <begin position="175"/>
        <end position="265"/>
    </location>
</feature>
<evidence type="ECO:0000256" key="1">
    <source>
        <dbReference type="ARBA" id="ARBA00004442"/>
    </source>
</evidence>
<dbReference type="InterPro" id="IPR038591">
    <property type="entry name" value="NolW-like_sf"/>
</dbReference>
<sequence>MKELAGALLLLFMSQASGKAIPWQGEPFFIYSRGMKVTNLLNDLGVNYGIPVVVSPEINEKFSGKIVDKTPDQILSELAGLYNITWYYDGDILYFYKTQSIKREFISPDGLSTGTLIKYLKQSGVPAGKNCAVQAVSRLNAIEVTGVPICIERVTSLTKMLSSQVRKQNQNKETVKVFQLKYASAADSTYQYRDQQVQLPGLVSVLREMSAGNHLPLAGEKESEDAPVSAPLFSADPRQNAVIIRDRQANMPLYSSLITQLDQRPVQIEISVTIIDVDAGDISQLGIDWSASTSIGGAGVSFNSGEAAPHSDGFSTVIGNTGNFMVRLNALQRIRAPGFYPALQWLP</sequence>
<evidence type="ECO:0000313" key="4">
    <source>
        <dbReference type="EMBL" id="CBX72598.1"/>
    </source>
</evidence>
<dbReference type="PANTHER" id="PTHR30332:SF4">
    <property type="entry name" value="TYPE 3 SECRETION SYSTEM SECRETIN"/>
    <property type="match status" value="1"/>
</dbReference>
<organism evidence="4">
    <name type="scientific">Yersinia enterocolitica W22703</name>
    <dbReference type="NCBI Taxonomy" id="913028"/>
    <lineage>
        <taxon>Bacteria</taxon>
        <taxon>Pseudomonadati</taxon>
        <taxon>Pseudomonadota</taxon>
        <taxon>Gammaproteobacteria</taxon>
        <taxon>Enterobacterales</taxon>
        <taxon>Yersiniaceae</taxon>
        <taxon>Yersinia</taxon>
    </lineage>
</organism>
<dbReference type="Gene3D" id="3.30.1370.120">
    <property type="match status" value="2"/>
</dbReference>
<dbReference type="Pfam" id="PF21304">
    <property type="entry name" value="T3S_SPI-1_N0"/>
    <property type="match status" value="1"/>
</dbReference>
<dbReference type="InterPro" id="IPR049034">
    <property type="entry name" value="T3S_SPI-1_N0"/>
</dbReference>
<dbReference type="PRINTS" id="PR01337">
    <property type="entry name" value="TYPE3OMGPROT"/>
</dbReference>
<protein>
    <submittedName>
        <fullName evidence="4">Uncharacterized protein</fullName>
    </submittedName>
</protein>